<dbReference type="EMBL" id="CACVBM020000225">
    <property type="protein sequence ID" value="CAA7016519.1"/>
    <property type="molecule type" value="Genomic_DNA"/>
</dbReference>
<dbReference type="Proteomes" id="UP000467841">
    <property type="component" value="Unassembled WGS sequence"/>
</dbReference>
<reference evidence="1" key="1">
    <citation type="submission" date="2020-01" db="EMBL/GenBank/DDBJ databases">
        <authorList>
            <person name="Mishra B."/>
        </authorList>
    </citation>
    <scope>NUCLEOTIDE SEQUENCE [LARGE SCALE GENOMIC DNA]</scope>
</reference>
<proteinExistence type="predicted"/>
<comment type="caution">
    <text evidence="1">The sequence shown here is derived from an EMBL/GenBank/DDBJ whole genome shotgun (WGS) entry which is preliminary data.</text>
</comment>
<evidence type="ECO:0000313" key="2">
    <source>
        <dbReference type="Proteomes" id="UP000467841"/>
    </source>
</evidence>
<gene>
    <name evidence="1" type="ORF">MERR_LOCUS3754</name>
</gene>
<name>A0A6D2HK42_9BRAS</name>
<evidence type="ECO:0000313" key="1">
    <source>
        <dbReference type="EMBL" id="CAA7016519.1"/>
    </source>
</evidence>
<accession>A0A6D2HK42</accession>
<dbReference type="AlphaFoldDB" id="A0A6D2HK42"/>
<protein>
    <submittedName>
        <fullName evidence="1">Uncharacterized protein</fullName>
    </submittedName>
</protein>
<sequence length="90" mass="10231">MHLLWPFTLHQLSSHDKLDRQLDRVQLSSIESNSSSIESDLFCPKPVLLDPYQPVAASSSRLLSQGHKEVIHKFRRDLSGIGIELPLWIA</sequence>
<keyword evidence="2" id="KW-1185">Reference proteome</keyword>
<organism evidence="1 2">
    <name type="scientific">Microthlaspi erraticum</name>
    <dbReference type="NCBI Taxonomy" id="1685480"/>
    <lineage>
        <taxon>Eukaryota</taxon>
        <taxon>Viridiplantae</taxon>
        <taxon>Streptophyta</taxon>
        <taxon>Embryophyta</taxon>
        <taxon>Tracheophyta</taxon>
        <taxon>Spermatophyta</taxon>
        <taxon>Magnoliopsida</taxon>
        <taxon>eudicotyledons</taxon>
        <taxon>Gunneridae</taxon>
        <taxon>Pentapetalae</taxon>
        <taxon>rosids</taxon>
        <taxon>malvids</taxon>
        <taxon>Brassicales</taxon>
        <taxon>Brassicaceae</taxon>
        <taxon>Coluteocarpeae</taxon>
        <taxon>Microthlaspi</taxon>
    </lineage>
</organism>